<sequence length="111" mass="12747">MRGIFDQLIHCNDRVRLKKVKNDGKRTHVFVAISQLPKKRVRIERRTSDEGNIRGALRGYSTASIMYPSSSCRRLRFPLQKALRFPKLSLDPSDGGGTWKMNMGTTKLDIR</sequence>
<gene>
    <name evidence="1" type="ORF">LNINA_LOCUS97</name>
</gene>
<dbReference type="EMBL" id="CAVLEF010000001">
    <property type="protein sequence ID" value="CAK1540008.1"/>
    <property type="molecule type" value="Genomic_DNA"/>
</dbReference>
<protein>
    <submittedName>
        <fullName evidence="1">Uncharacterized protein</fullName>
    </submittedName>
</protein>
<name>A0AAV1ISC6_9NEOP</name>
<reference evidence="1 2" key="1">
    <citation type="submission" date="2023-11" db="EMBL/GenBank/DDBJ databases">
        <authorList>
            <person name="Okamura Y."/>
        </authorList>
    </citation>
    <scope>NUCLEOTIDE SEQUENCE [LARGE SCALE GENOMIC DNA]</scope>
</reference>
<evidence type="ECO:0000313" key="1">
    <source>
        <dbReference type="EMBL" id="CAK1540008.1"/>
    </source>
</evidence>
<keyword evidence="2" id="KW-1185">Reference proteome</keyword>
<dbReference type="AlphaFoldDB" id="A0AAV1ISC6"/>
<organism evidence="1 2">
    <name type="scientific">Leptosia nina</name>
    <dbReference type="NCBI Taxonomy" id="320188"/>
    <lineage>
        <taxon>Eukaryota</taxon>
        <taxon>Metazoa</taxon>
        <taxon>Ecdysozoa</taxon>
        <taxon>Arthropoda</taxon>
        <taxon>Hexapoda</taxon>
        <taxon>Insecta</taxon>
        <taxon>Pterygota</taxon>
        <taxon>Neoptera</taxon>
        <taxon>Endopterygota</taxon>
        <taxon>Lepidoptera</taxon>
        <taxon>Glossata</taxon>
        <taxon>Ditrysia</taxon>
        <taxon>Papilionoidea</taxon>
        <taxon>Pieridae</taxon>
        <taxon>Pierinae</taxon>
        <taxon>Leptosia</taxon>
    </lineage>
</organism>
<evidence type="ECO:0000313" key="2">
    <source>
        <dbReference type="Proteomes" id="UP001497472"/>
    </source>
</evidence>
<proteinExistence type="predicted"/>
<dbReference type="Proteomes" id="UP001497472">
    <property type="component" value="Unassembled WGS sequence"/>
</dbReference>
<accession>A0AAV1ISC6</accession>
<comment type="caution">
    <text evidence="1">The sequence shown here is derived from an EMBL/GenBank/DDBJ whole genome shotgun (WGS) entry which is preliminary data.</text>
</comment>